<dbReference type="InterPro" id="IPR012337">
    <property type="entry name" value="RNaseH-like_sf"/>
</dbReference>
<dbReference type="AlphaFoldDB" id="A0A0Q9WWF6"/>
<organism evidence="1 2">
    <name type="scientific">Drosophila willistoni</name>
    <name type="common">Fruit fly</name>
    <dbReference type="NCBI Taxonomy" id="7260"/>
    <lineage>
        <taxon>Eukaryota</taxon>
        <taxon>Metazoa</taxon>
        <taxon>Ecdysozoa</taxon>
        <taxon>Arthropoda</taxon>
        <taxon>Hexapoda</taxon>
        <taxon>Insecta</taxon>
        <taxon>Pterygota</taxon>
        <taxon>Neoptera</taxon>
        <taxon>Endopterygota</taxon>
        <taxon>Diptera</taxon>
        <taxon>Brachycera</taxon>
        <taxon>Muscomorpha</taxon>
        <taxon>Ephydroidea</taxon>
        <taxon>Drosophilidae</taxon>
        <taxon>Drosophila</taxon>
        <taxon>Sophophora</taxon>
    </lineage>
</organism>
<accession>A0A0Q9WWF6</accession>
<reference evidence="1 2" key="1">
    <citation type="journal article" date="2007" name="Nature">
        <title>Evolution of genes and genomes on the Drosophila phylogeny.</title>
        <authorList>
            <consortium name="Drosophila 12 Genomes Consortium"/>
            <person name="Clark A.G."/>
            <person name="Eisen M.B."/>
            <person name="Smith D.R."/>
            <person name="Bergman C.M."/>
            <person name="Oliver B."/>
            <person name="Markow T.A."/>
            <person name="Kaufman T.C."/>
            <person name="Kellis M."/>
            <person name="Gelbart W."/>
            <person name="Iyer V.N."/>
            <person name="Pollard D.A."/>
            <person name="Sackton T.B."/>
            <person name="Larracuente A.M."/>
            <person name="Singh N.D."/>
            <person name="Abad J.P."/>
            <person name="Abt D.N."/>
            <person name="Adryan B."/>
            <person name="Aguade M."/>
            <person name="Akashi H."/>
            <person name="Anderson W.W."/>
            <person name="Aquadro C.F."/>
            <person name="Ardell D.H."/>
            <person name="Arguello R."/>
            <person name="Artieri C.G."/>
            <person name="Barbash D.A."/>
            <person name="Barker D."/>
            <person name="Barsanti P."/>
            <person name="Batterham P."/>
            <person name="Batzoglou S."/>
            <person name="Begun D."/>
            <person name="Bhutkar A."/>
            <person name="Blanco E."/>
            <person name="Bosak S.A."/>
            <person name="Bradley R.K."/>
            <person name="Brand A.D."/>
            <person name="Brent M.R."/>
            <person name="Brooks A.N."/>
            <person name="Brown R.H."/>
            <person name="Butlin R.K."/>
            <person name="Caggese C."/>
            <person name="Calvi B.R."/>
            <person name="Bernardo de Carvalho A."/>
            <person name="Caspi A."/>
            <person name="Castrezana S."/>
            <person name="Celniker S.E."/>
            <person name="Chang J.L."/>
            <person name="Chapple C."/>
            <person name="Chatterji S."/>
            <person name="Chinwalla A."/>
            <person name="Civetta A."/>
            <person name="Clifton S.W."/>
            <person name="Comeron J.M."/>
            <person name="Costello J.C."/>
            <person name="Coyne J.A."/>
            <person name="Daub J."/>
            <person name="David R.G."/>
            <person name="Delcher A.L."/>
            <person name="Delehaunty K."/>
            <person name="Do C.B."/>
            <person name="Ebling H."/>
            <person name="Edwards K."/>
            <person name="Eickbush T."/>
            <person name="Evans J.D."/>
            <person name="Filipski A."/>
            <person name="Findeiss S."/>
            <person name="Freyhult E."/>
            <person name="Fulton L."/>
            <person name="Fulton R."/>
            <person name="Garcia A.C."/>
            <person name="Gardiner A."/>
            <person name="Garfield D.A."/>
            <person name="Garvin B.E."/>
            <person name="Gibson G."/>
            <person name="Gilbert D."/>
            <person name="Gnerre S."/>
            <person name="Godfrey J."/>
            <person name="Good R."/>
            <person name="Gotea V."/>
            <person name="Gravely B."/>
            <person name="Greenberg A.J."/>
            <person name="Griffiths-Jones S."/>
            <person name="Gross S."/>
            <person name="Guigo R."/>
            <person name="Gustafson E.A."/>
            <person name="Haerty W."/>
            <person name="Hahn M.W."/>
            <person name="Halligan D.L."/>
            <person name="Halpern A.L."/>
            <person name="Halter G.M."/>
            <person name="Han M.V."/>
            <person name="Heger A."/>
            <person name="Hillier L."/>
            <person name="Hinrichs A.S."/>
            <person name="Holmes I."/>
            <person name="Hoskins R.A."/>
            <person name="Hubisz M.J."/>
            <person name="Hultmark D."/>
            <person name="Huntley M.A."/>
            <person name="Jaffe D.B."/>
            <person name="Jagadeeshan S."/>
            <person name="Jeck W.R."/>
            <person name="Johnson J."/>
            <person name="Jones C.D."/>
            <person name="Jordan W.C."/>
            <person name="Karpen G.H."/>
            <person name="Kataoka E."/>
            <person name="Keightley P.D."/>
            <person name="Kheradpour P."/>
            <person name="Kirkness E.F."/>
            <person name="Koerich L.B."/>
            <person name="Kristiansen K."/>
            <person name="Kudrna D."/>
            <person name="Kulathinal R.J."/>
            <person name="Kumar S."/>
            <person name="Kwok R."/>
            <person name="Lander E."/>
            <person name="Langley C.H."/>
            <person name="Lapoint R."/>
            <person name="Lazzaro B.P."/>
            <person name="Lee S.J."/>
            <person name="Levesque L."/>
            <person name="Li R."/>
            <person name="Lin C.F."/>
            <person name="Lin M.F."/>
            <person name="Lindblad-Toh K."/>
            <person name="Llopart A."/>
            <person name="Long M."/>
            <person name="Low L."/>
            <person name="Lozovsky E."/>
            <person name="Lu J."/>
            <person name="Luo M."/>
            <person name="Machado C.A."/>
            <person name="Makalowski W."/>
            <person name="Marzo M."/>
            <person name="Matsuda M."/>
            <person name="Matzkin L."/>
            <person name="McAllister B."/>
            <person name="McBride C.S."/>
            <person name="McKernan B."/>
            <person name="McKernan K."/>
            <person name="Mendez-Lago M."/>
            <person name="Minx P."/>
            <person name="Mollenhauer M.U."/>
            <person name="Montooth K."/>
            <person name="Mount S.M."/>
            <person name="Mu X."/>
            <person name="Myers E."/>
            <person name="Negre B."/>
            <person name="Newfeld S."/>
            <person name="Nielsen R."/>
            <person name="Noor M.A."/>
            <person name="O'Grady P."/>
            <person name="Pachter L."/>
            <person name="Papaceit M."/>
            <person name="Parisi M.J."/>
            <person name="Parisi M."/>
            <person name="Parts L."/>
            <person name="Pedersen J.S."/>
            <person name="Pesole G."/>
            <person name="Phillippy A.M."/>
            <person name="Ponting C.P."/>
            <person name="Pop M."/>
            <person name="Porcelli D."/>
            <person name="Powell J.R."/>
            <person name="Prohaska S."/>
            <person name="Pruitt K."/>
            <person name="Puig M."/>
            <person name="Quesneville H."/>
            <person name="Ram K.R."/>
            <person name="Rand D."/>
            <person name="Rasmussen M.D."/>
            <person name="Reed L.K."/>
            <person name="Reenan R."/>
            <person name="Reily A."/>
            <person name="Remington K.A."/>
            <person name="Rieger T.T."/>
            <person name="Ritchie M.G."/>
            <person name="Robin C."/>
            <person name="Rogers Y.H."/>
            <person name="Rohde C."/>
            <person name="Rozas J."/>
            <person name="Rubenfield M.J."/>
            <person name="Ruiz A."/>
            <person name="Russo S."/>
            <person name="Salzberg S.L."/>
            <person name="Sanchez-Gracia A."/>
            <person name="Saranga D.J."/>
            <person name="Sato H."/>
            <person name="Schaeffer S.W."/>
            <person name="Schatz M.C."/>
            <person name="Schlenke T."/>
            <person name="Schwartz R."/>
            <person name="Segarra C."/>
            <person name="Singh R.S."/>
            <person name="Sirot L."/>
            <person name="Sirota M."/>
            <person name="Sisneros N.B."/>
            <person name="Smith C.D."/>
            <person name="Smith T.F."/>
            <person name="Spieth J."/>
            <person name="Stage D.E."/>
            <person name="Stark A."/>
            <person name="Stephan W."/>
            <person name="Strausberg R.L."/>
            <person name="Strempel S."/>
            <person name="Sturgill D."/>
            <person name="Sutton G."/>
            <person name="Sutton G.G."/>
            <person name="Tao W."/>
            <person name="Teichmann S."/>
            <person name="Tobari Y.N."/>
            <person name="Tomimura Y."/>
            <person name="Tsolas J.M."/>
            <person name="Valente V.L."/>
            <person name="Venter E."/>
            <person name="Venter J.C."/>
            <person name="Vicario S."/>
            <person name="Vieira F.G."/>
            <person name="Vilella A.J."/>
            <person name="Villasante A."/>
            <person name="Walenz B."/>
            <person name="Wang J."/>
            <person name="Wasserman M."/>
            <person name="Watts T."/>
            <person name="Wilson D."/>
            <person name="Wilson R.K."/>
            <person name="Wing R.A."/>
            <person name="Wolfner M.F."/>
            <person name="Wong A."/>
            <person name="Wong G.K."/>
            <person name="Wu C.I."/>
            <person name="Wu G."/>
            <person name="Yamamoto D."/>
            <person name="Yang H.P."/>
            <person name="Yang S.P."/>
            <person name="Yorke J.A."/>
            <person name="Yoshida K."/>
            <person name="Zdobnov E."/>
            <person name="Zhang P."/>
            <person name="Zhang Y."/>
            <person name="Zimin A.V."/>
            <person name="Baldwin J."/>
            <person name="Abdouelleil A."/>
            <person name="Abdulkadir J."/>
            <person name="Abebe A."/>
            <person name="Abera B."/>
            <person name="Abreu J."/>
            <person name="Acer S.C."/>
            <person name="Aftuck L."/>
            <person name="Alexander A."/>
            <person name="An P."/>
            <person name="Anderson E."/>
            <person name="Anderson S."/>
            <person name="Arachi H."/>
            <person name="Azer M."/>
            <person name="Bachantsang P."/>
            <person name="Barry A."/>
            <person name="Bayul T."/>
            <person name="Berlin A."/>
            <person name="Bessette D."/>
            <person name="Bloom T."/>
            <person name="Blye J."/>
            <person name="Boguslavskiy L."/>
            <person name="Bonnet C."/>
            <person name="Boukhgalter B."/>
            <person name="Bourzgui I."/>
            <person name="Brown A."/>
            <person name="Cahill P."/>
            <person name="Channer S."/>
            <person name="Cheshatsang Y."/>
            <person name="Chuda L."/>
            <person name="Citroen M."/>
            <person name="Collymore A."/>
            <person name="Cooke P."/>
            <person name="Costello M."/>
            <person name="D'Aco K."/>
            <person name="Daza R."/>
            <person name="De Haan G."/>
            <person name="DeGray S."/>
            <person name="DeMaso C."/>
            <person name="Dhargay N."/>
            <person name="Dooley K."/>
            <person name="Dooley E."/>
            <person name="Doricent M."/>
            <person name="Dorje P."/>
            <person name="Dorjee K."/>
            <person name="Dupes A."/>
            <person name="Elong R."/>
            <person name="Falk J."/>
            <person name="Farina A."/>
            <person name="Faro S."/>
            <person name="Ferguson D."/>
            <person name="Fisher S."/>
            <person name="Foley C.D."/>
            <person name="Franke A."/>
            <person name="Friedrich D."/>
            <person name="Gadbois L."/>
            <person name="Gearin G."/>
            <person name="Gearin C.R."/>
            <person name="Giannoukos G."/>
            <person name="Goode T."/>
            <person name="Graham J."/>
            <person name="Grandbois E."/>
            <person name="Grewal S."/>
            <person name="Gyaltsen K."/>
            <person name="Hafez N."/>
            <person name="Hagos B."/>
            <person name="Hall J."/>
            <person name="Henson C."/>
            <person name="Hollinger A."/>
            <person name="Honan T."/>
            <person name="Huard M.D."/>
            <person name="Hughes L."/>
            <person name="Hurhula B."/>
            <person name="Husby M.E."/>
            <person name="Kamat A."/>
            <person name="Kanga B."/>
            <person name="Kashin S."/>
            <person name="Khazanovich D."/>
            <person name="Kisner P."/>
            <person name="Lance K."/>
            <person name="Lara M."/>
            <person name="Lee W."/>
            <person name="Lennon N."/>
            <person name="Letendre F."/>
            <person name="LeVine R."/>
            <person name="Lipovsky A."/>
            <person name="Liu X."/>
            <person name="Liu J."/>
            <person name="Liu S."/>
            <person name="Lokyitsang T."/>
            <person name="Lokyitsang Y."/>
            <person name="Lubonja R."/>
            <person name="Lui A."/>
            <person name="MacDonald P."/>
            <person name="Magnisalis V."/>
            <person name="Maru K."/>
            <person name="Matthews C."/>
            <person name="McCusker W."/>
            <person name="McDonough S."/>
            <person name="Mehta T."/>
            <person name="Meldrim J."/>
            <person name="Meneus L."/>
            <person name="Mihai O."/>
            <person name="Mihalev A."/>
            <person name="Mihova T."/>
            <person name="Mittelman R."/>
            <person name="Mlenga V."/>
            <person name="Montmayeur A."/>
            <person name="Mulrain L."/>
            <person name="Navidi A."/>
            <person name="Naylor J."/>
            <person name="Negash T."/>
            <person name="Nguyen T."/>
            <person name="Nguyen N."/>
            <person name="Nicol R."/>
            <person name="Norbu C."/>
            <person name="Norbu N."/>
            <person name="Novod N."/>
            <person name="O'Neill B."/>
            <person name="Osman S."/>
            <person name="Markiewicz E."/>
            <person name="Oyono O.L."/>
            <person name="Patti C."/>
            <person name="Phunkhang P."/>
            <person name="Pierre F."/>
            <person name="Priest M."/>
            <person name="Raghuraman S."/>
            <person name="Rege F."/>
            <person name="Reyes R."/>
            <person name="Rise C."/>
            <person name="Rogov P."/>
            <person name="Ross K."/>
            <person name="Ryan E."/>
            <person name="Settipalli S."/>
            <person name="Shea T."/>
            <person name="Sherpa N."/>
            <person name="Shi L."/>
            <person name="Shih D."/>
            <person name="Sparrow T."/>
            <person name="Spaulding J."/>
            <person name="Stalker J."/>
            <person name="Stange-Thomann N."/>
            <person name="Stavropoulos S."/>
            <person name="Stone C."/>
            <person name="Strader C."/>
            <person name="Tesfaye S."/>
            <person name="Thomson T."/>
            <person name="Thoulutsang Y."/>
            <person name="Thoulutsang D."/>
            <person name="Topham K."/>
            <person name="Topping I."/>
            <person name="Tsamla T."/>
            <person name="Vassiliev H."/>
            <person name="Vo A."/>
            <person name="Wangchuk T."/>
            <person name="Wangdi T."/>
            <person name="Weiand M."/>
            <person name="Wilkinson J."/>
            <person name="Wilson A."/>
            <person name="Yadav S."/>
            <person name="Young G."/>
            <person name="Yu Q."/>
            <person name="Zembek L."/>
            <person name="Zhong D."/>
            <person name="Zimmer A."/>
            <person name="Zwirko Z."/>
            <person name="Jaffe D.B."/>
            <person name="Alvarez P."/>
            <person name="Brockman W."/>
            <person name="Butler J."/>
            <person name="Chin C."/>
            <person name="Gnerre S."/>
            <person name="Grabherr M."/>
            <person name="Kleber M."/>
            <person name="Mauceli E."/>
            <person name="MacCallum I."/>
        </authorList>
    </citation>
    <scope>NUCLEOTIDE SEQUENCE [LARGE SCALE GENOMIC DNA]</scope>
    <source>
        <strain evidence="2">Tucson 14030-0811.24</strain>
    </source>
</reference>
<sequence length="228" mass="25616">MTTQISSEKYATLSLVIPIAHCGRQQIMKVICNTTTGNKLKTNLLAQFDRRFGGMEQSFLLAASTLLDPRFKRIHFQDALALASVMKNIRREMATIGHANESQDSVSDGSVSSEVEFDLWAHHKSLAHKRRKKEAEYTDVQDELSFFLNSPVLELKRNVIDAWEEMRSFERIGVLVSYNGSKFLGAPKVESLTGIDIAETVFDRLVEWNIVDQVNGLSYDNTAANTGN</sequence>
<dbReference type="OrthoDB" id="7851199at2759"/>
<evidence type="ECO:0000313" key="2">
    <source>
        <dbReference type="Proteomes" id="UP000007798"/>
    </source>
</evidence>
<dbReference type="SUPFAM" id="SSF53098">
    <property type="entry name" value="Ribonuclease H-like"/>
    <property type="match status" value="1"/>
</dbReference>
<protein>
    <submittedName>
        <fullName evidence="1">Uncharacterized protein</fullName>
    </submittedName>
</protein>
<dbReference type="Proteomes" id="UP000007798">
    <property type="component" value="Unassembled WGS sequence"/>
</dbReference>
<gene>
    <name evidence="1" type="primary">Dwil\GK27470</name>
    <name evidence="1" type="ORF">Dwil_GK27470</name>
</gene>
<name>A0A0Q9WWF6_DROWI</name>
<keyword evidence="2" id="KW-1185">Reference proteome</keyword>
<evidence type="ECO:0000313" key="1">
    <source>
        <dbReference type="EMBL" id="KRG00332.1"/>
    </source>
</evidence>
<dbReference type="EMBL" id="CH964286">
    <property type="protein sequence ID" value="KRG00332.1"/>
    <property type="molecule type" value="Genomic_DNA"/>
</dbReference>
<proteinExistence type="predicted"/>
<dbReference type="InParanoid" id="A0A0Q9WWF6"/>